<dbReference type="EMBL" id="BK015215">
    <property type="protein sequence ID" value="DAD96356.1"/>
    <property type="molecule type" value="Genomic_DNA"/>
</dbReference>
<accession>A0A8S5NPQ1</accession>
<proteinExistence type="predicted"/>
<protein>
    <submittedName>
        <fullName evidence="1">Uncharacterized protein</fullName>
    </submittedName>
</protein>
<evidence type="ECO:0000313" key="1">
    <source>
        <dbReference type="EMBL" id="DAD96356.1"/>
    </source>
</evidence>
<sequence length="44" mass="5100">MKFGRELKPIKDLSDRAAINAIAEQIIYLQKELERILTQTQKKG</sequence>
<organism evidence="1">
    <name type="scientific">Myoviridae sp. ctagO6</name>
    <dbReference type="NCBI Taxonomy" id="2826667"/>
    <lineage>
        <taxon>Viruses</taxon>
        <taxon>Duplodnaviria</taxon>
        <taxon>Heunggongvirae</taxon>
        <taxon>Uroviricota</taxon>
        <taxon>Caudoviricetes</taxon>
    </lineage>
</organism>
<name>A0A8S5NPQ1_9CAUD</name>
<reference evidence="1" key="1">
    <citation type="journal article" date="2021" name="Proc. Natl. Acad. Sci. U.S.A.">
        <title>A Catalog of Tens of Thousands of Viruses from Human Metagenomes Reveals Hidden Associations with Chronic Diseases.</title>
        <authorList>
            <person name="Tisza M.J."/>
            <person name="Buck C.B."/>
        </authorList>
    </citation>
    <scope>NUCLEOTIDE SEQUENCE</scope>
    <source>
        <strain evidence="1">CtagO6</strain>
    </source>
</reference>